<dbReference type="GO" id="GO:0016705">
    <property type="term" value="F:oxidoreductase activity, acting on paired donors, with incorporation or reduction of molecular oxygen"/>
    <property type="evidence" value="ECO:0007669"/>
    <property type="project" value="InterPro"/>
</dbReference>
<organism evidence="5 6">
    <name type="scientific">Podospora fimiseda</name>
    <dbReference type="NCBI Taxonomy" id="252190"/>
    <lineage>
        <taxon>Eukaryota</taxon>
        <taxon>Fungi</taxon>
        <taxon>Dikarya</taxon>
        <taxon>Ascomycota</taxon>
        <taxon>Pezizomycotina</taxon>
        <taxon>Sordariomycetes</taxon>
        <taxon>Sordariomycetidae</taxon>
        <taxon>Sordariales</taxon>
        <taxon>Podosporaceae</taxon>
        <taxon>Podospora</taxon>
    </lineage>
</organism>
<evidence type="ECO:0000256" key="3">
    <source>
        <dbReference type="ARBA" id="ARBA00023004"/>
    </source>
</evidence>
<keyword evidence="1 4" id="KW-0349">Heme</keyword>
<keyword evidence="3 4" id="KW-0408">Iron</keyword>
<proteinExistence type="predicted"/>
<evidence type="ECO:0000313" key="6">
    <source>
        <dbReference type="Proteomes" id="UP001301958"/>
    </source>
</evidence>
<evidence type="ECO:0000313" key="5">
    <source>
        <dbReference type="EMBL" id="KAK4228904.1"/>
    </source>
</evidence>
<dbReference type="InterPro" id="IPR002401">
    <property type="entry name" value="Cyt_P450_E_grp-I"/>
</dbReference>
<reference evidence="5" key="2">
    <citation type="submission" date="2023-05" db="EMBL/GenBank/DDBJ databases">
        <authorList>
            <consortium name="Lawrence Berkeley National Laboratory"/>
            <person name="Steindorff A."/>
            <person name="Hensen N."/>
            <person name="Bonometti L."/>
            <person name="Westerberg I."/>
            <person name="Brannstrom I.O."/>
            <person name="Guillou S."/>
            <person name="Cros-Aarteil S."/>
            <person name="Calhoun S."/>
            <person name="Haridas S."/>
            <person name="Kuo A."/>
            <person name="Mondo S."/>
            <person name="Pangilinan J."/>
            <person name="Riley R."/>
            <person name="Labutti K."/>
            <person name="Andreopoulos B."/>
            <person name="Lipzen A."/>
            <person name="Chen C."/>
            <person name="Yanf M."/>
            <person name="Daum C."/>
            <person name="Ng V."/>
            <person name="Clum A."/>
            <person name="Ohm R."/>
            <person name="Martin F."/>
            <person name="Silar P."/>
            <person name="Natvig D."/>
            <person name="Lalanne C."/>
            <person name="Gautier V."/>
            <person name="Ament-Velasquez S.L."/>
            <person name="Kruys A."/>
            <person name="Hutchinson M.I."/>
            <person name="Powell A.J."/>
            <person name="Barry K."/>
            <person name="Miller A.N."/>
            <person name="Grigoriev I.V."/>
            <person name="Debuchy R."/>
            <person name="Gladieux P."/>
            <person name="Thoren M.H."/>
            <person name="Johannesson H."/>
        </authorList>
    </citation>
    <scope>NUCLEOTIDE SEQUENCE</scope>
    <source>
        <strain evidence="5">CBS 990.96</strain>
    </source>
</reference>
<keyword evidence="2 4" id="KW-0479">Metal-binding</keyword>
<protein>
    <submittedName>
        <fullName evidence="5">Cytochrome P450</fullName>
    </submittedName>
</protein>
<evidence type="ECO:0000256" key="2">
    <source>
        <dbReference type="ARBA" id="ARBA00022723"/>
    </source>
</evidence>
<dbReference type="PANTHER" id="PTHR24305:SF168">
    <property type="entry name" value="P450, PUTATIVE (EUROFUNG)-RELATED"/>
    <property type="match status" value="1"/>
</dbReference>
<dbReference type="InterPro" id="IPR036396">
    <property type="entry name" value="Cyt_P450_sf"/>
</dbReference>
<evidence type="ECO:0000256" key="1">
    <source>
        <dbReference type="ARBA" id="ARBA00022617"/>
    </source>
</evidence>
<dbReference type="SUPFAM" id="SSF48264">
    <property type="entry name" value="Cytochrome P450"/>
    <property type="match status" value="1"/>
</dbReference>
<dbReference type="PRINTS" id="PR00385">
    <property type="entry name" value="P450"/>
</dbReference>
<dbReference type="InterPro" id="IPR050121">
    <property type="entry name" value="Cytochrome_P450_monoxygenase"/>
</dbReference>
<dbReference type="Pfam" id="PF00067">
    <property type="entry name" value="p450"/>
    <property type="match status" value="1"/>
</dbReference>
<dbReference type="GO" id="GO:0004497">
    <property type="term" value="F:monooxygenase activity"/>
    <property type="evidence" value="ECO:0007669"/>
    <property type="project" value="InterPro"/>
</dbReference>
<dbReference type="AlphaFoldDB" id="A0AAN7H5Y1"/>
<dbReference type="GO" id="GO:0005506">
    <property type="term" value="F:iron ion binding"/>
    <property type="evidence" value="ECO:0007669"/>
    <property type="project" value="InterPro"/>
</dbReference>
<dbReference type="Gene3D" id="1.10.630.10">
    <property type="entry name" value="Cytochrome P450"/>
    <property type="match status" value="1"/>
</dbReference>
<keyword evidence="6" id="KW-1185">Reference proteome</keyword>
<dbReference type="Proteomes" id="UP001301958">
    <property type="component" value="Unassembled WGS sequence"/>
</dbReference>
<gene>
    <name evidence="5" type="ORF">QBC38DRAFT_360775</name>
</gene>
<dbReference type="InterPro" id="IPR001128">
    <property type="entry name" value="Cyt_P450"/>
</dbReference>
<sequence>MWPQIILVLISCIILYSFKSHHRLRHIPGPFLATISPLWMIHKLSTGRFVQHLKQTSDNYGPLVRIGPNDLLCTDPDTIRRMSSVRSMYTKGRFYESGRVIPGFDNVVSERNEGRHRELRTKMTGAFAARQNGSLAGFEASLDDQLLKLVGLINDKYVSERNHLRPFDLTAKSHFLTLDMISSTSFGKAFGFLEEDKDLYSFLEITDSATPVMNLLAVVPMLTNLVYRWPMRLLLPNTGDRAGLGRLMGLAQGCVDERLSPGAKEGKDMLQAFIKAGMGYDDLIQQMFVQIVAGSITTASAIRHTLLALISTPSAYTALQKEIDDNITSGRISSPIITDSEAEALPYLQAVIKEGMRMWPPTTGFGSKQVPKGGDVICGFQVPEGTQIAQNFVGIMRLKDVWGEDADAFRPERWLEVEEEGKKVFESVIDLCFGGGKYQCLGKRLALMELNKVFVELLRRYDFALIDPQNRVESKSGVFWVSSEVLLRVTRRQ</sequence>
<dbReference type="CDD" id="cd11060">
    <property type="entry name" value="CYP57A1-like"/>
    <property type="match status" value="1"/>
</dbReference>
<name>A0AAN7H5Y1_9PEZI</name>
<dbReference type="EMBL" id="MU865313">
    <property type="protein sequence ID" value="KAK4228904.1"/>
    <property type="molecule type" value="Genomic_DNA"/>
</dbReference>
<dbReference type="GO" id="GO:0020037">
    <property type="term" value="F:heme binding"/>
    <property type="evidence" value="ECO:0007669"/>
    <property type="project" value="InterPro"/>
</dbReference>
<reference evidence="5" key="1">
    <citation type="journal article" date="2023" name="Mol. Phylogenet. Evol.">
        <title>Genome-scale phylogeny and comparative genomics of the fungal order Sordariales.</title>
        <authorList>
            <person name="Hensen N."/>
            <person name="Bonometti L."/>
            <person name="Westerberg I."/>
            <person name="Brannstrom I.O."/>
            <person name="Guillou S."/>
            <person name="Cros-Aarteil S."/>
            <person name="Calhoun S."/>
            <person name="Haridas S."/>
            <person name="Kuo A."/>
            <person name="Mondo S."/>
            <person name="Pangilinan J."/>
            <person name="Riley R."/>
            <person name="LaButti K."/>
            <person name="Andreopoulos B."/>
            <person name="Lipzen A."/>
            <person name="Chen C."/>
            <person name="Yan M."/>
            <person name="Daum C."/>
            <person name="Ng V."/>
            <person name="Clum A."/>
            <person name="Steindorff A."/>
            <person name="Ohm R.A."/>
            <person name="Martin F."/>
            <person name="Silar P."/>
            <person name="Natvig D.O."/>
            <person name="Lalanne C."/>
            <person name="Gautier V."/>
            <person name="Ament-Velasquez S.L."/>
            <person name="Kruys A."/>
            <person name="Hutchinson M.I."/>
            <person name="Powell A.J."/>
            <person name="Barry K."/>
            <person name="Miller A.N."/>
            <person name="Grigoriev I.V."/>
            <person name="Debuchy R."/>
            <person name="Gladieux P."/>
            <person name="Hiltunen Thoren M."/>
            <person name="Johannesson H."/>
        </authorList>
    </citation>
    <scope>NUCLEOTIDE SEQUENCE</scope>
    <source>
        <strain evidence="5">CBS 990.96</strain>
    </source>
</reference>
<dbReference type="PRINTS" id="PR00463">
    <property type="entry name" value="EP450I"/>
</dbReference>
<dbReference type="PANTHER" id="PTHR24305">
    <property type="entry name" value="CYTOCHROME P450"/>
    <property type="match status" value="1"/>
</dbReference>
<comment type="caution">
    <text evidence="5">The sequence shown here is derived from an EMBL/GenBank/DDBJ whole genome shotgun (WGS) entry which is preliminary data.</text>
</comment>
<feature type="binding site" description="axial binding residue" evidence="4">
    <location>
        <position position="440"/>
    </location>
    <ligand>
        <name>heme</name>
        <dbReference type="ChEBI" id="CHEBI:30413"/>
    </ligand>
    <ligandPart>
        <name>Fe</name>
        <dbReference type="ChEBI" id="CHEBI:18248"/>
    </ligandPart>
</feature>
<accession>A0AAN7H5Y1</accession>
<evidence type="ECO:0000256" key="4">
    <source>
        <dbReference type="PIRSR" id="PIRSR602401-1"/>
    </source>
</evidence>
<comment type="cofactor">
    <cofactor evidence="4">
        <name>heme</name>
        <dbReference type="ChEBI" id="CHEBI:30413"/>
    </cofactor>
</comment>